<dbReference type="HOGENOM" id="CLU_1878341_0_0_1"/>
<dbReference type="InParanoid" id="M4ETZ4"/>
<organism evidence="2 3">
    <name type="scientific">Brassica campestris</name>
    <name type="common">Field mustard</name>
    <dbReference type="NCBI Taxonomy" id="3711"/>
    <lineage>
        <taxon>Eukaryota</taxon>
        <taxon>Viridiplantae</taxon>
        <taxon>Streptophyta</taxon>
        <taxon>Embryophyta</taxon>
        <taxon>Tracheophyta</taxon>
        <taxon>Spermatophyta</taxon>
        <taxon>Magnoliopsida</taxon>
        <taxon>eudicotyledons</taxon>
        <taxon>Gunneridae</taxon>
        <taxon>Pentapetalae</taxon>
        <taxon>rosids</taxon>
        <taxon>malvids</taxon>
        <taxon>Brassicales</taxon>
        <taxon>Brassicaceae</taxon>
        <taxon>Brassiceae</taxon>
        <taxon>Brassica</taxon>
    </lineage>
</organism>
<reference evidence="2" key="3">
    <citation type="submission" date="2023-03" db="UniProtKB">
        <authorList>
            <consortium name="EnsemblPlants"/>
        </authorList>
    </citation>
    <scope>IDENTIFICATION</scope>
    <source>
        <strain evidence="2">cv. Chiifu-401-42</strain>
    </source>
</reference>
<dbReference type="AlphaFoldDB" id="M4ETZ4"/>
<evidence type="ECO:0000313" key="3">
    <source>
        <dbReference type="Proteomes" id="UP000011750"/>
    </source>
</evidence>
<evidence type="ECO:0000256" key="1">
    <source>
        <dbReference type="SAM" id="MobiDB-lite"/>
    </source>
</evidence>
<feature type="compositionally biased region" description="Basic residues" evidence="1">
    <location>
        <begin position="102"/>
        <end position="113"/>
    </location>
</feature>
<dbReference type="Proteomes" id="UP000011750">
    <property type="component" value="Chromosome A05"/>
</dbReference>
<dbReference type="OMA" id="YRCSERP"/>
<accession>M4ETZ4</accession>
<reference evidence="2 3" key="1">
    <citation type="journal article" date="2011" name="Nat. Genet.">
        <title>The genome of the mesopolyploid crop species Brassica rapa.</title>
        <authorList>
            <consortium name="Brassica rapa Genome Sequencing Project Consortium"/>
            <person name="Wang X."/>
            <person name="Wang H."/>
            <person name="Wang J."/>
            <person name="Sun R."/>
            <person name="Wu J."/>
            <person name="Liu S."/>
            <person name="Bai Y."/>
            <person name="Mun J.H."/>
            <person name="Bancroft I."/>
            <person name="Cheng F."/>
            <person name="Huang S."/>
            <person name="Li X."/>
            <person name="Hua W."/>
            <person name="Wang J."/>
            <person name="Wang X."/>
            <person name="Freeling M."/>
            <person name="Pires J.C."/>
            <person name="Paterson A.H."/>
            <person name="Chalhoub B."/>
            <person name="Wang B."/>
            <person name="Hayward A."/>
            <person name="Sharpe A.G."/>
            <person name="Park B.S."/>
            <person name="Weisshaar B."/>
            <person name="Liu B."/>
            <person name="Li B."/>
            <person name="Liu B."/>
            <person name="Tong C."/>
            <person name="Song C."/>
            <person name="Duran C."/>
            <person name="Peng C."/>
            <person name="Geng C."/>
            <person name="Koh C."/>
            <person name="Lin C."/>
            <person name="Edwards D."/>
            <person name="Mu D."/>
            <person name="Shen D."/>
            <person name="Soumpourou E."/>
            <person name="Li F."/>
            <person name="Fraser F."/>
            <person name="Conant G."/>
            <person name="Lassalle G."/>
            <person name="King G.J."/>
            <person name="Bonnema G."/>
            <person name="Tang H."/>
            <person name="Wang H."/>
            <person name="Belcram H."/>
            <person name="Zhou H."/>
            <person name="Hirakawa H."/>
            <person name="Abe H."/>
            <person name="Guo H."/>
            <person name="Wang H."/>
            <person name="Jin H."/>
            <person name="Parkin I.A."/>
            <person name="Batley J."/>
            <person name="Kim J.S."/>
            <person name="Just J."/>
            <person name="Li J."/>
            <person name="Xu J."/>
            <person name="Deng J."/>
            <person name="Kim J.A."/>
            <person name="Li J."/>
            <person name="Yu J."/>
            <person name="Meng J."/>
            <person name="Wang J."/>
            <person name="Min J."/>
            <person name="Poulain J."/>
            <person name="Wang J."/>
            <person name="Hatakeyama K."/>
            <person name="Wu K."/>
            <person name="Wang L."/>
            <person name="Fang L."/>
            <person name="Trick M."/>
            <person name="Links M.G."/>
            <person name="Zhao M."/>
            <person name="Jin M."/>
            <person name="Ramchiary N."/>
            <person name="Drou N."/>
            <person name="Berkman P.J."/>
            <person name="Cai Q."/>
            <person name="Huang Q."/>
            <person name="Li R."/>
            <person name="Tabata S."/>
            <person name="Cheng S."/>
            <person name="Zhang S."/>
            <person name="Zhang S."/>
            <person name="Huang S."/>
            <person name="Sato S."/>
            <person name="Sun S."/>
            <person name="Kwon S.J."/>
            <person name="Choi S.R."/>
            <person name="Lee T.H."/>
            <person name="Fan W."/>
            <person name="Zhao X."/>
            <person name="Tan X."/>
            <person name="Xu X."/>
            <person name="Wang Y."/>
            <person name="Qiu Y."/>
            <person name="Yin Y."/>
            <person name="Li Y."/>
            <person name="Du Y."/>
            <person name="Liao Y."/>
            <person name="Lim Y."/>
            <person name="Narusaka Y."/>
            <person name="Wang Y."/>
            <person name="Wang Z."/>
            <person name="Li Z."/>
            <person name="Wang Z."/>
            <person name="Xiong Z."/>
            <person name="Zhang Z."/>
        </authorList>
    </citation>
    <scope>NUCLEOTIDE SEQUENCE [LARGE SCALE GENOMIC DNA]</scope>
    <source>
        <strain evidence="2 3">cv. Chiifu-401-42</strain>
    </source>
</reference>
<dbReference type="Gramene" id="Bra032276.1">
    <property type="protein sequence ID" value="Bra032276.1-P"/>
    <property type="gene ID" value="Bra032276"/>
</dbReference>
<dbReference type="EnsemblPlants" id="Bra032276.1">
    <property type="protein sequence ID" value="Bra032276.1-P"/>
    <property type="gene ID" value="Bra032276"/>
</dbReference>
<protein>
    <submittedName>
        <fullName evidence="2">Uncharacterized protein</fullName>
    </submittedName>
</protein>
<reference evidence="2 3" key="2">
    <citation type="journal article" date="2018" name="Hortic Res">
        <title>Improved Brassica rapa reference genome by single-molecule sequencing and chromosome conformation capture technologies.</title>
        <authorList>
            <person name="Zhang L."/>
            <person name="Cai X."/>
            <person name="Wu J."/>
            <person name="Liu M."/>
            <person name="Grob S."/>
            <person name="Cheng F."/>
            <person name="Liang J."/>
            <person name="Cai C."/>
            <person name="Liu Z."/>
            <person name="Liu B."/>
            <person name="Wang F."/>
            <person name="Li S."/>
            <person name="Liu F."/>
            <person name="Li X."/>
            <person name="Cheng L."/>
            <person name="Yang W."/>
            <person name="Li M.H."/>
            <person name="Grossniklaus U."/>
            <person name="Zheng H."/>
            <person name="Wang X."/>
        </authorList>
    </citation>
    <scope>NUCLEOTIDE SEQUENCE [LARGE SCALE GENOMIC DNA]</scope>
    <source>
        <strain evidence="2 3">cv. Chiifu-401-42</strain>
    </source>
</reference>
<feature type="compositionally biased region" description="Basic and acidic residues" evidence="1">
    <location>
        <begin position="81"/>
        <end position="94"/>
    </location>
</feature>
<keyword evidence="3" id="KW-1185">Reference proteome</keyword>
<name>M4ETZ4_BRACM</name>
<proteinExistence type="predicted"/>
<feature type="compositionally biased region" description="Basic and acidic residues" evidence="1">
    <location>
        <begin position="26"/>
        <end position="41"/>
    </location>
</feature>
<sequence length="136" mass="15241">MEFLGTFGCIWSLKDVKQVIIGRAEHGSEVPQRRHESDLPKATHRGRSHLTPLSERPPKATPRGRSRLYGETTRSEAWSDLSERPTKVAPDPERPVGATHQSRSRPLARRHQKSALERLPGATPASRSALFCCRKS</sequence>
<feature type="region of interest" description="Disordered" evidence="1">
    <location>
        <begin position="26"/>
        <end position="136"/>
    </location>
</feature>
<evidence type="ECO:0000313" key="2">
    <source>
        <dbReference type="EnsemblPlants" id="Bra032276.1-P"/>
    </source>
</evidence>